<name>A0ABU3PTQ5_9ACTN</name>
<evidence type="ECO:0000313" key="2">
    <source>
        <dbReference type="Proteomes" id="UP001268542"/>
    </source>
</evidence>
<dbReference type="RefSeq" id="WP_315732030.1">
    <property type="nucleotide sequence ID" value="NZ_JAVYII010000002.1"/>
</dbReference>
<keyword evidence="2" id="KW-1185">Reference proteome</keyword>
<dbReference type="Proteomes" id="UP001268542">
    <property type="component" value="Unassembled WGS sequence"/>
</dbReference>
<accession>A0ABU3PTQ5</accession>
<protein>
    <submittedName>
        <fullName evidence="1">Uncharacterized protein</fullName>
    </submittedName>
</protein>
<reference evidence="1 2" key="1">
    <citation type="submission" date="2023-08" db="EMBL/GenBank/DDBJ databases">
        <title>Nocardioides seae sp. nov., a bacterium isolated from a soil.</title>
        <authorList>
            <person name="Wang X."/>
        </authorList>
    </citation>
    <scope>NUCLEOTIDE SEQUENCE [LARGE SCALE GENOMIC DNA]</scope>
    <source>
        <strain evidence="1 2">YZH12</strain>
    </source>
</reference>
<organism evidence="1 2">
    <name type="scientific">Nocardioides imazamoxiresistens</name>
    <dbReference type="NCBI Taxonomy" id="3231893"/>
    <lineage>
        <taxon>Bacteria</taxon>
        <taxon>Bacillati</taxon>
        <taxon>Actinomycetota</taxon>
        <taxon>Actinomycetes</taxon>
        <taxon>Propionibacteriales</taxon>
        <taxon>Nocardioidaceae</taxon>
        <taxon>Nocardioides</taxon>
    </lineage>
</organism>
<proteinExistence type="predicted"/>
<evidence type="ECO:0000313" key="1">
    <source>
        <dbReference type="EMBL" id="MDT9592607.1"/>
    </source>
</evidence>
<sequence>MSSPLDLPGLRGRLGDQGGVVARAHLLMHGATPARLRVWVWVARRDLCAVQPGIARIGRLLRLHGWRGTPRPCGPGCAVAGAEAA</sequence>
<gene>
    <name evidence="1" type="ORF">RDV89_05995</name>
</gene>
<dbReference type="EMBL" id="JAVYII010000002">
    <property type="protein sequence ID" value="MDT9592607.1"/>
    <property type="molecule type" value="Genomic_DNA"/>
</dbReference>
<comment type="caution">
    <text evidence="1">The sequence shown here is derived from an EMBL/GenBank/DDBJ whole genome shotgun (WGS) entry which is preliminary data.</text>
</comment>